<dbReference type="VEuPathDB" id="TriTrypDB:Tb1125.11.19010"/>
<comment type="subcellular location">
    <subcellularLocation>
        <location evidence="2">Cell membrane</location>
        <topology evidence="2">Lipid-anchor</topology>
        <topology evidence="2">GPI-anchor</topology>
    </subcellularLocation>
</comment>
<keyword evidence="4" id="KW-0336">GPI-anchor</keyword>
<evidence type="ECO:0000256" key="8">
    <source>
        <dbReference type="ARBA" id="ARBA00023288"/>
    </source>
</evidence>
<evidence type="ECO:0000313" key="13">
    <source>
        <dbReference type="EMBL" id="APD72597.1"/>
    </source>
</evidence>
<dbReference type="VEuPathDB" id="TriTrypDB:Tb427_000631100"/>
<evidence type="ECO:0000256" key="6">
    <source>
        <dbReference type="ARBA" id="ARBA00023136"/>
    </source>
</evidence>
<evidence type="ECO:0000313" key="12">
    <source>
        <dbReference type="EMBL" id="AGH61284.1"/>
    </source>
</evidence>
<feature type="compositionally biased region" description="Low complexity" evidence="9">
    <location>
        <begin position="374"/>
        <end position="395"/>
    </location>
</feature>
<dbReference type="VEuPathDB" id="TriTrypDB:Tb927.11.19010"/>
<evidence type="ECO:0000256" key="5">
    <source>
        <dbReference type="ARBA" id="ARBA00022729"/>
    </source>
</evidence>
<dbReference type="Pfam" id="PF13206">
    <property type="entry name" value="VSG_B"/>
    <property type="match status" value="1"/>
</dbReference>
<feature type="compositionally biased region" description="Basic and acidic residues" evidence="9">
    <location>
        <begin position="361"/>
        <end position="373"/>
    </location>
</feature>
<feature type="domain" description="Trypanosome variant surface glycoprotein C-terminal" evidence="10">
    <location>
        <begin position="341"/>
        <end position="443"/>
    </location>
</feature>
<protein>
    <submittedName>
        <fullName evidence="13">Variant surface glycoprotein 1125.46</fullName>
    </submittedName>
    <submittedName>
        <fullName evidence="12">Variant surface glycoprotein 2075</fullName>
    </submittedName>
</protein>
<evidence type="ECO:0000256" key="3">
    <source>
        <dbReference type="ARBA" id="ARBA00022475"/>
    </source>
</evidence>
<reference evidence="12" key="2">
    <citation type="journal article" date="2014" name="Mol. Biochem. Parasitol.">
        <title>Capturing the variant surface glycoprotein repertoire (the VSGnome) of Trypanosoma brucei Lister 427.</title>
        <authorList>
            <person name="Cross G.A."/>
            <person name="Kim H.S."/>
            <person name="Wickstead B."/>
        </authorList>
    </citation>
    <scope>NUCLEOTIDE SEQUENCE</scope>
    <source>
        <strain evidence="12">Lister 427</strain>
    </source>
</reference>
<dbReference type="AlphaFoldDB" id="M4SYU0"/>
<keyword evidence="5" id="KW-0732">Signal</keyword>
<dbReference type="InterPro" id="IPR019609">
    <property type="entry name" value="Variant_surf_glycoprt_trypan_C"/>
</dbReference>
<accession>M4SYU0</accession>
<name>M4SYU0_9TRYP</name>
<dbReference type="GO" id="GO:0098552">
    <property type="term" value="C:side of membrane"/>
    <property type="evidence" value="ECO:0007669"/>
    <property type="project" value="UniProtKB-KW"/>
</dbReference>
<evidence type="ECO:0000256" key="7">
    <source>
        <dbReference type="ARBA" id="ARBA00023180"/>
    </source>
</evidence>
<organism evidence="12">
    <name type="scientific">Trypanosoma brucei</name>
    <dbReference type="NCBI Taxonomy" id="5691"/>
    <lineage>
        <taxon>Eukaryota</taxon>
        <taxon>Discoba</taxon>
        <taxon>Euglenozoa</taxon>
        <taxon>Kinetoplastea</taxon>
        <taxon>Metakinetoplastina</taxon>
        <taxon>Trypanosomatida</taxon>
        <taxon>Trypanosomatidae</taxon>
        <taxon>Trypanosoma</taxon>
    </lineage>
</organism>
<feature type="region of interest" description="Disordered" evidence="9">
    <location>
        <begin position="361"/>
        <end position="407"/>
    </location>
</feature>
<proteinExistence type="predicted"/>
<keyword evidence="8" id="KW-0449">Lipoprotein</keyword>
<evidence type="ECO:0000256" key="9">
    <source>
        <dbReference type="SAM" id="MobiDB-lite"/>
    </source>
</evidence>
<reference evidence="13" key="3">
    <citation type="submission" date="2016-08" db="EMBL/GenBank/DDBJ databases">
        <title>VSG repertoire of Trypanosoma brucei EATRO 1125.</title>
        <authorList>
            <person name="Cross G.A."/>
        </authorList>
    </citation>
    <scope>NUCLEOTIDE SEQUENCE</scope>
    <source>
        <strain evidence="13">EATRO 1125</strain>
    </source>
</reference>
<evidence type="ECO:0000256" key="2">
    <source>
        <dbReference type="ARBA" id="ARBA00004609"/>
    </source>
</evidence>
<evidence type="ECO:0000259" key="11">
    <source>
        <dbReference type="Pfam" id="PF13206"/>
    </source>
</evidence>
<dbReference type="Pfam" id="PF10659">
    <property type="entry name" value="Trypan_glycop_C"/>
    <property type="match status" value="1"/>
</dbReference>
<dbReference type="GO" id="GO:0005886">
    <property type="term" value="C:plasma membrane"/>
    <property type="evidence" value="ECO:0007669"/>
    <property type="project" value="UniProtKB-SubCell"/>
</dbReference>
<dbReference type="InterPro" id="IPR025932">
    <property type="entry name" value="Trypano_VSG_B_N_dom"/>
</dbReference>
<reference evidence="12" key="1">
    <citation type="submission" date="2013-02" db="EMBL/GenBank/DDBJ databases">
        <authorList>
            <person name="Cross G.A.M."/>
            <person name="Kim H.-S."/>
            <person name="Wickstead B."/>
        </authorList>
    </citation>
    <scope>NUCLEOTIDE SEQUENCE</scope>
    <source>
        <strain evidence="12">Lister 427</strain>
    </source>
</reference>
<feature type="domain" description="Trypanosome variant surface glycoprotein B-type N-terminal" evidence="11">
    <location>
        <begin position="1"/>
        <end position="300"/>
    </location>
</feature>
<evidence type="ECO:0000256" key="1">
    <source>
        <dbReference type="ARBA" id="ARBA00002523"/>
    </source>
</evidence>
<comment type="function">
    <text evidence="1">VSG forms a coat on the surface of the parasite. The trypanosome evades the immune response of the host by expressing a series of antigenically distinct VSGs from an estimated 1000 VSG genes.</text>
</comment>
<keyword evidence="6" id="KW-0472">Membrane</keyword>
<keyword evidence="3" id="KW-1003">Cell membrane</keyword>
<dbReference type="EMBL" id="KX698641">
    <property type="protein sequence ID" value="APD72597.1"/>
    <property type="molecule type" value="Genomic_DNA"/>
</dbReference>
<keyword evidence="7" id="KW-0325">Glycoprotein</keyword>
<evidence type="ECO:0000259" key="10">
    <source>
        <dbReference type="Pfam" id="PF10659"/>
    </source>
</evidence>
<evidence type="ECO:0000256" key="4">
    <source>
        <dbReference type="ARBA" id="ARBA00022622"/>
    </source>
</evidence>
<sequence length="444" mass="48059">MSLAPPDWQKQFVDSKEDEIAWESEANKLKTSQPQWADNWRLWSKAKQDIKDTGKYGQLLKENKFIGLTDEERRIAAQMHQSRLAKTAHMASKIAGFKAQLKEATKEAVDRLINSAIFGAEDGKGEIQKGAAGDAAGRSADACNTGGSIKGKETIDYALMCLCLGAGGGEAPKPCDEEATASVDWARLAGNAKTGYDAVRALCPKAHEEPIAAAEIRQALADLRRKIKLNTNVGYLGFYATTGCNGSSGSGICINYNNKITNTKNDYDKLHFVQQLTQGANLLEQPTAAKQAADLWTSKLEGEAKEAWLTPSTAITLAKKSKAVLTQAEQSKTFENKKKECEQHKDNKSACENTGNCRWEEEKDGKGECKPKPGTETTAAAAGEQAKEGAAATTGCTKHGTDKDKCENDKSCKWENNACKDSSILLNKKFALSMVSAAFVALLF</sequence>
<dbReference type="EMBL" id="KC613853">
    <property type="protein sequence ID" value="AGH61284.1"/>
    <property type="molecule type" value="Genomic_DNA"/>
</dbReference>